<dbReference type="SUPFAM" id="SSF57903">
    <property type="entry name" value="FYVE/PHD zinc finger"/>
    <property type="match status" value="1"/>
</dbReference>
<dbReference type="Gene3D" id="3.30.40.10">
    <property type="entry name" value="Zinc/RING finger domain, C3HC4 (zinc finger)"/>
    <property type="match status" value="1"/>
</dbReference>
<dbReference type="InterPro" id="IPR019787">
    <property type="entry name" value="Znf_PHD-finger"/>
</dbReference>
<accession>W4KAY9</accession>
<dbReference type="InterPro" id="IPR028938">
    <property type="entry name" value="Rsf1-like"/>
</dbReference>
<feature type="compositionally biased region" description="Basic residues" evidence="4">
    <location>
        <begin position="231"/>
        <end position="249"/>
    </location>
</feature>
<dbReference type="PANTHER" id="PTHR14296:SF3">
    <property type="entry name" value="DIKAR, ISOFORM F"/>
    <property type="match status" value="1"/>
</dbReference>
<keyword evidence="2" id="KW-0863">Zinc-finger</keyword>
<feature type="domain" description="Zinc finger PHD-type" evidence="5">
    <location>
        <begin position="702"/>
        <end position="759"/>
    </location>
</feature>
<reference evidence="6 7" key="1">
    <citation type="journal article" date="2012" name="New Phytol.">
        <title>Insight into trade-off between wood decay and parasitism from the genome of a fungal forest pathogen.</title>
        <authorList>
            <person name="Olson A."/>
            <person name="Aerts A."/>
            <person name="Asiegbu F."/>
            <person name="Belbahri L."/>
            <person name="Bouzid O."/>
            <person name="Broberg A."/>
            <person name="Canback B."/>
            <person name="Coutinho P.M."/>
            <person name="Cullen D."/>
            <person name="Dalman K."/>
            <person name="Deflorio G."/>
            <person name="van Diepen L.T."/>
            <person name="Dunand C."/>
            <person name="Duplessis S."/>
            <person name="Durling M."/>
            <person name="Gonthier P."/>
            <person name="Grimwood J."/>
            <person name="Fossdal C.G."/>
            <person name="Hansson D."/>
            <person name="Henrissat B."/>
            <person name="Hietala A."/>
            <person name="Himmelstrand K."/>
            <person name="Hoffmeister D."/>
            <person name="Hogberg N."/>
            <person name="James T.Y."/>
            <person name="Karlsson M."/>
            <person name="Kohler A."/>
            <person name="Kues U."/>
            <person name="Lee Y.H."/>
            <person name="Lin Y.C."/>
            <person name="Lind M."/>
            <person name="Lindquist E."/>
            <person name="Lombard V."/>
            <person name="Lucas S."/>
            <person name="Lunden K."/>
            <person name="Morin E."/>
            <person name="Murat C."/>
            <person name="Park J."/>
            <person name="Raffaello T."/>
            <person name="Rouze P."/>
            <person name="Salamov A."/>
            <person name="Schmutz J."/>
            <person name="Solheim H."/>
            <person name="Stahlberg J."/>
            <person name="Velez H."/>
            <person name="de Vries R.P."/>
            <person name="Wiebenga A."/>
            <person name="Woodward S."/>
            <person name="Yakovlev I."/>
            <person name="Garbelotto M."/>
            <person name="Martin F."/>
            <person name="Grigoriev I.V."/>
            <person name="Stenlid J."/>
        </authorList>
    </citation>
    <scope>NUCLEOTIDE SEQUENCE [LARGE SCALE GENOMIC DNA]</scope>
    <source>
        <strain evidence="6 7">TC 32-1</strain>
    </source>
</reference>
<gene>
    <name evidence="6" type="ORF">HETIRDRAFT_433697</name>
</gene>
<dbReference type="InterPro" id="IPR011011">
    <property type="entry name" value="Znf_FYVE_PHD"/>
</dbReference>
<feature type="compositionally biased region" description="Polar residues" evidence="4">
    <location>
        <begin position="992"/>
        <end position="1002"/>
    </location>
</feature>
<dbReference type="KEGG" id="hir:HETIRDRAFT_433697"/>
<dbReference type="Pfam" id="PF00628">
    <property type="entry name" value="PHD"/>
    <property type="match status" value="1"/>
</dbReference>
<evidence type="ECO:0000256" key="2">
    <source>
        <dbReference type="ARBA" id="ARBA00022771"/>
    </source>
</evidence>
<feature type="compositionally biased region" description="Polar residues" evidence="4">
    <location>
        <begin position="70"/>
        <end position="80"/>
    </location>
</feature>
<dbReference type="OrthoDB" id="303107at2759"/>
<feature type="compositionally biased region" description="Polar residues" evidence="4">
    <location>
        <begin position="961"/>
        <end position="972"/>
    </location>
</feature>
<feature type="compositionally biased region" description="Basic and acidic residues" evidence="4">
    <location>
        <begin position="602"/>
        <end position="657"/>
    </location>
</feature>
<feature type="compositionally biased region" description="Acidic residues" evidence="4">
    <location>
        <begin position="497"/>
        <end position="509"/>
    </location>
</feature>
<dbReference type="eggNOG" id="KOG1472">
    <property type="taxonomic scope" value="Eukaryota"/>
</dbReference>
<dbReference type="Proteomes" id="UP000030671">
    <property type="component" value="Unassembled WGS sequence"/>
</dbReference>
<keyword evidence="3" id="KW-0862">Zinc</keyword>
<keyword evidence="1" id="KW-0479">Metal-binding</keyword>
<dbReference type="InterPro" id="IPR013083">
    <property type="entry name" value="Znf_RING/FYVE/PHD"/>
</dbReference>
<dbReference type="InterPro" id="IPR001965">
    <property type="entry name" value="Znf_PHD"/>
</dbReference>
<dbReference type="InParanoid" id="W4KAY9"/>
<dbReference type="GO" id="GO:0008270">
    <property type="term" value="F:zinc ion binding"/>
    <property type="evidence" value="ECO:0007669"/>
    <property type="project" value="UniProtKB-KW"/>
</dbReference>
<proteinExistence type="predicted"/>
<feature type="region of interest" description="Disordered" evidence="4">
    <location>
        <begin position="330"/>
        <end position="368"/>
    </location>
</feature>
<feature type="region of interest" description="Disordered" evidence="4">
    <location>
        <begin position="231"/>
        <end position="318"/>
    </location>
</feature>
<protein>
    <recommendedName>
        <fullName evidence="5">Zinc finger PHD-type domain-containing protein</fullName>
    </recommendedName>
</protein>
<feature type="region of interest" description="Disordered" evidence="4">
    <location>
        <begin position="602"/>
        <end position="695"/>
    </location>
</feature>
<dbReference type="PROSITE" id="PS01359">
    <property type="entry name" value="ZF_PHD_1"/>
    <property type="match status" value="1"/>
</dbReference>
<dbReference type="STRING" id="747525.W4KAY9"/>
<name>W4KAY9_HETIT</name>
<evidence type="ECO:0000313" key="6">
    <source>
        <dbReference type="EMBL" id="ETW82953.1"/>
    </source>
</evidence>
<dbReference type="SMART" id="SM00249">
    <property type="entry name" value="PHD"/>
    <property type="match status" value="1"/>
</dbReference>
<dbReference type="InterPro" id="IPR019786">
    <property type="entry name" value="Zinc_finger_PHD-type_CS"/>
</dbReference>
<dbReference type="AlphaFoldDB" id="W4KAY9"/>
<dbReference type="GO" id="GO:0006355">
    <property type="term" value="P:regulation of DNA-templated transcription"/>
    <property type="evidence" value="ECO:0007669"/>
    <property type="project" value="InterPro"/>
</dbReference>
<sequence length="1002" mass="110924">MNDVNLTDIEDDLTRSTSIVLPRIVHRLLFTLSGDRKLNLDNWQTVLRKQYFRRDPVANPIGPEPVVYVSTPSPEPQSSPAEDVKEHSQMSTAHSPMPLGPINGNITSNMQDPDPEPNPEPLIIEPTPSRSGTELRLIKDEPLPTDQLDRAAAEESKNWLDLPMLTKLDSLHLLTEWQFQNTNRLRQIMKDDDETAQWRVEPIGYDAKTNAYWLIGPDRLWIQRVLPKPPRTLKRKRPAPKASQKAKRARAPEISESESDREASPATKKRRAPAKSKPAPPPPSTPARATRAYRGAPAVEDPPSAGRGSRAAKTQANIKLDAQAKELAELQRQAAAESKRVGKRTAAAASSYAPLSTHSPRKTAVGTRVSARLRGAATVEDEWQEIPAEWLNESGNQVGEGSGGASKAESAGAQAESADSKKTENLALRTGLESDDDAVSELTALSDETDDPAPVEPLKKQASKRKAGSKKATNSRSRGKGRGTVRQASALQSAEDTNIEEPELAEELEPEWHPPDDFVEWETICVTLYDWEHIAERFEKATHYHEKALYKMLNDFIIPPITAELREAEQKRRLEEAITRRKRSSRLAIKESEKEEIRLAAVRKAEEEEKRSRAKRMEARLKREEEEREKKESAREKRRREREEREDRKSQKRKLEESSSASTPIDVVGDGASRNHVSAKKTGKTSSASGSRTPAGEDWELDCEICHKRGVNQDDGVPLLCCGKCSKWQHIACHDQADRAAGHPRRNWDTEEFMCRRCRFPSGYSGSNDVQRTNGTGAPDYNTGVGRASYQAFQPGLASQTAYSYGQTNPYAAKDPRYDQSSARMQATGSRPYHQQTAFTFTHYQPQQQGFSTTHPQPPAYSPGSNGHGHGPINGSMNRSAPSQQFTHRPYMPAISNGNHRPTAAVQAQPSKAAPGYGSNPMNPIPTNGYSQYTSSAERSSVGASHEHGGVNMNAAAAHPQWSQAPPSSSYLGPSAGQPIHPAHQYAPEQYHYSSGSQPRLS</sequence>
<feature type="compositionally biased region" description="Polar residues" evidence="4">
    <location>
        <begin position="920"/>
        <end position="943"/>
    </location>
</feature>
<dbReference type="EMBL" id="KI925457">
    <property type="protein sequence ID" value="ETW82953.1"/>
    <property type="molecule type" value="Genomic_DNA"/>
</dbReference>
<feature type="compositionally biased region" description="Low complexity" evidence="4">
    <location>
        <begin position="405"/>
        <end position="417"/>
    </location>
</feature>
<feature type="compositionally biased region" description="Polar residues" evidence="4">
    <location>
        <begin position="875"/>
        <end position="887"/>
    </location>
</feature>
<evidence type="ECO:0000313" key="7">
    <source>
        <dbReference type="Proteomes" id="UP000030671"/>
    </source>
</evidence>
<feature type="compositionally biased region" description="Polar residues" evidence="4">
    <location>
        <begin position="846"/>
        <end position="855"/>
    </location>
</feature>
<dbReference type="RefSeq" id="XP_009545251.1">
    <property type="nucleotide sequence ID" value="XM_009546956.1"/>
</dbReference>
<dbReference type="HOGENOM" id="CLU_004503_0_0_1"/>
<dbReference type="CDD" id="cd15489">
    <property type="entry name" value="PHD_SF"/>
    <property type="match status" value="1"/>
</dbReference>
<keyword evidence="7" id="KW-1185">Reference proteome</keyword>
<evidence type="ECO:0000259" key="5">
    <source>
        <dbReference type="SMART" id="SM00249"/>
    </source>
</evidence>
<feature type="compositionally biased region" description="Polar residues" evidence="4">
    <location>
        <begin position="486"/>
        <end position="496"/>
    </location>
</feature>
<feature type="compositionally biased region" description="Basic and acidic residues" evidence="4">
    <location>
        <begin position="136"/>
        <end position="145"/>
    </location>
</feature>
<feature type="region of interest" description="Disordered" evidence="4">
    <location>
        <begin position="846"/>
        <end position="1002"/>
    </location>
</feature>
<dbReference type="PANTHER" id="PTHR14296">
    <property type="entry name" value="REMODELING AND SPACING FACTOR 1"/>
    <property type="match status" value="1"/>
</dbReference>
<dbReference type="GeneID" id="20674692"/>
<evidence type="ECO:0000256" key="1">
    <source>
        <dbReference type="ARBA" id="ARBA00022723"/>
    </source>
</evidence>
<feature type="compositionally biased region" description="Polar residues" evidence="4">
    <location>
        <begin position="896"/>
        <end position="910"/>
    </location>
</feature>
<feature type="compositionally biased region" description="Basic and acidic residues" evidence="4">
    <location>
        <begin position="250"/>
        <end position="263"/>
    </location>
</feature>
<feature type="region of interest" description="Disordered" evidence="4">
    <location>
        <begin position="70"/>
        <end position="145"/>
    </location>
</feature>
<organism evidence="6 7">
    <name type="scientific">Heterobasidion irregulare (strain TC 32-1)</name>
    <dbReference type="NCBI Taxonomy" id="747525"/>
    <lineage>
        <taxon>Eukaryota</taxon>
        <taxon>Fungi</taxon>
        <taxon>Dikarya</taxon>
        <taxon>Basidiomycota</taxon>
        <taxon>Agaricomycotina</taxon>
        <taxon>Agaricomycetes</taxon>
        <taxon>Russulales</taxon>
        <taxon>Bondarzewiaceae</taxon>
        <taxon>Heterobasidion</taxon>
        <taxon>Heterobasidion annosum species complex</taxon>
    </lineage>
</organism>
<evidence type="ECO:0000256" key="3">
    <source>
        <dbReference type="ARBA" id="ARBA00022833"/>
    </source>
</evidence>
<feature type="region of interest" description="Disordered" evidence="4">
    <location>
        <begin position="386"/>
        <end position="514"/>
    </location>
</feature>
<dbReference type="GO" id="GO:0031213">
    <property type="term" value="C:RSF complex"/>
    <property type="evidence" value="ECO:0007669"/>
    <property type="project" value="InterPro"/>
</dbReference>
<evidence type="ECO:0000256" key="4">
    <source>
        <dbReference type="SAM" id="MobiDB-lite"/>
    </source>
</evidence>